<protein>
    <submittedName>
        <fullName evidence="1">Uncharacterized protein</fullName>
    </submittedName>
</protein>
<evidence type="ECO:0000313" key="2">
    <source>
        <dbReference type="Proteomes" id="UP000075243"/>
    </source>
</evidence>
<dbReference type="Proteomes" id="UP000075243">
    <property type="component" value="Chromosome 11"/>
</dbReference>
<proteinExistence type="predicted"/>
<name>A0A151SIE1_CAJCA</name>
<dbReference type="EMBL" id="CM003613">
    <property type="protein sequence ID" value="KYP54547.1"/>
    <property type="molecule type" value="Genomic_DNA"/>
</dbReference>
<organism evidence="1 2">
    <name type="scientific">Cajanus cajan</name>
    <name type="common">Pigeon pea</name>
    <name type="synonym">Cajanus indicus</name>
    <dbReference type="NCBI Taxonomy" id="3821"/>
    <lineage>
        <taxon>Eukaryota</taxon>
        <taxon>Viridiplantae</taxon>
        <taxon>Streptophyta</taxon>
        <taxon>Embryophyta</taxon>
        <taxon>Tracheophyta</taxon>
        <taxon>Spermatophyta</taxon>
        <taxon>Magnoliopsida</taxon>
        <taxon>eudicotyledons</taxon>
        <taxon>Gunneridae</taxon>
        <taxon>Pentapetalae</taxon>
        <taxon>rosids</taxon>
        <taxon>fabids</taxon>
        <taxon>Fabales</taxon>
        <taxon>Fabaceae</taxon>
        <taxon>Papilionoideae</taxon>
        <taxon>50 kb inversion clade</taxon>
        <taxon>NPAAA clade</taxon>
        <taxon>indigoferoid/millettioid clade</taxon>
        <taxon>Phaseoleae</taxon>
        <taxon>Cajanus</taxon>
    </lineage>
</organism>
<accession>A0A151SIE1</accession>
<sequence length="74" mass="9003">MVWIVRRCGHWISTPTWRVREVFKEVERKVLKTRNDHVASGGGAYLAAITMPYDRPKDMRLREEKWWRWGNNKF</sequence>
<reference evidence="1 2" key="1">
    <citation type="journal article" date="2012" name="Nat. Biotechnol.">
        <title>Draft genome sequence of pigeonpea (Cajanus cajan), an orphan legume crop of resource-poor farmers.</title>
        <authorList>
            <person name="Varshney R.K."/>
            <person name="Chen W."/>
            <person name="Li Y."/>
            <person name="Bharti A.K."/>
            <person name="Saxena R.K."/>
            <person name="Schlueter J.A."/>
            <person name="Donoghue M.T."/>
            <person name="Azam S."/>
            <person name="Fan G."/>
            <person name="Whaley A.M."/>
            <person name="Farmer A.D."/>
            <person name="Sheridan J."/>
            <person name="Iwata A."/>
            <person name="Tuteja R."/>
            <person name="Penmetsa R.V."/>
            <person name="Wu W."/>
            <person name="Upadhyaya H.D."/>
            <person name="Yang S.P."/>
            <person name="Shah T."/>
            <person name="Saxena K.B."/>
            <person name="Michael T."/>
            <person name="McCombie W.R."/>
            <person name="Yang B."/>
            <person name="Zhang G."/>
            <person name="Yang H."/>
            <person name="Wang J."/>
            <person name="Spillane C."/>
            <person name="Cook D.R."/>
            <person name="May G.D."/>
            <person name="Xu X."/>
            <person name="Jackson S.A."/>
        </authorList>
    </citation>
    <scope>NUCLEOTIDE SEQUENCE [LARGE SCALE GENOMIC DNA]</scope>
    <source>
        <strain evidence="2">cv. Asha</strain>
    </source>
</reference>
<dbReference type="Gramene" id="C.cajan_00718.t">
    <property type="protein sequence ID" value="C.cajan_00718.t.cds1"/>
    <property type="gene ID" value="C.cajan_00718"/>
</dbReference>
<dbReference type="AlphaFoldDB" id="A0A151SIE1"/>
<keyword evidence="2" id="KW-1185">Reference proteome</keyword>
<gene>
    <name evidence="1" type="ORF">KK1_000738</name>
</gene>
<evidence type="ECO:0000313" key="1">
    <source>
        <dbReference type="EMBL" id="KYP54547.1"/>
    </source>
</evidence>